<evidence type="ECO:0000313" key="9">
    <source>
        <dbReference type="EMBL" id="CAP43554.1"/>
    </source>
</evidence>
<keyword evidence="1" id="KW-0813">Transport</keyword>
<evidence type="ECO:0000256" key="4">
    <source>
        <dbReference type="ARBA" id="ARBA00022982"/>
    </source>
</evidence>
<keyword evidence="10" id="KW-1185">Reference proteome</keyword>
<proteinExistence type="predicted"/>
<dbReference type="GO" id="GO:0046872">
    <property type="term" value="F:metal ion binding"/>
    <property type="evidence" value="ECO:0007669"/>
    <property type="project" value="UniProtKB-KW"/>
</dbReference>
<dbReference type="Pfam" id="PF13442">
    <property type="entry name" value="Cytochrome_CBB3"/>
    <property type="match status" value="1"/>
</dbReference>
<keyword evidence="4" id="KW-0249">Electron transport</keyword>
<dbReference type="EMBL" id="AM902716">
    <property type="protein sequence ID" value="CAP43554.1"/>
    <property type="molecule type" value="Genomic_DNA"/>
</dbReference>
<evidence type="ECO:0000313" key="10">
    <source>
        <dbReference type="Proteomes" id="UP000001225"/>
    </source>
</evidence>
<dbReference type="eggNOG" id="COG3474">
    <property type="taxonomic scope" value="Bacteria"/>
</dbReference>
<protein>
    <recommendedName>
        <fullName evidence="8">Cytochrome c domain-containing protein</fullName>
    </recommendedName>
</protein>
<dbReference type="STRING" id="94624.Bpet3212"/>
<gene>
    <name evidence="9" type="ordered locus">Bpet3212</name>
</gene>
<evidence type="ECO:0000256" key="3">
    <source>
        <dbReference type="ARBA" id="ARBA00022723"/>
    </source>
</evidence>
<evidence type="ECO:0000259" key="8">
    <source>
        <dbReference type="PROSITE" id="PS51007"/>
    </source>
</evidence>
<feature type="domain" description="Cytochrome c" evidence="8">
    <location>
        <begin position="72"/>
        <end position="158"/>
    </location>
</feature>
<feature type="domain" description="Cytochrome c" evidence="8">
    <location>
        <begin position="203"/>
        <end position="294"/>
    </location>
</feature>
<keyword evidence="2 6" id="KW-0349">Heme</keyword>
<dbReference type="PANTHER" id="PTHR37823:SF1">
    <property type="entry name" value="CYTOCHROME C-553-LIKE"/>
    <property type="match status" value="1"/>
</dbReference>
<dbReference type="Proteomes" id="UP000001225">
    <property type="component" value="Chromosome"/>
</dbReference>
<evidence type="ECO:0000256" key="6">
    <source>
        <dbReference type="PROSITE-ProRule" id="PRU00433"/>
    </source>
</evidence>
<name>A9IUK2_BORPD</name>
<dbReference type="SUPFAM" id="SSF46626">
    <property type="entry name" value="Cytochrome c"/>
    <property type="match status" value="2"/>
</dbReference>
<evidence type="ECO:0000256" key="2">
    <source>
        <dbReference type="ARBA" id="ARBA00022617"/>
    </source>
</evidence>
<organism evidence="9 10">
    <name type="scientific">Bordetella petrii (strain ATCC BAA-461 / DSM 12804 / CCUG 43448 / CIP 107267 / Se-1111R)</name>
    <dbReference type="NCBI Taxonomy" id="340100"/>
    <lineage>
        <taxon>Bacteria</taxon>
        <taxon>Pseudomonadati</taxon>
        <taxon>Pseudomonadota</taxon>
        <taxon>Betaproteobacteria</taxon>
        <taxon>Burkholderiales</taxon>
        <taxon>Alcaligenaceae</taxon>
        <taxon>Bordetella</taxon>
    </lineage>
</organism>
<dbReference type="PANTHER" id="PTHR37823">
    <property type="entry name" value="CYTOCHROME C-553-LIKE"/>
    <property type="match status" value="1"/>
</dbReference>
<feature type="region of interest" description="Disordered" evidence="7">
    <location>
        <begin position="180"/>
        <end position="204"/>
    </location>
</feature>
<dbReference type="eggNOG" id="COG2010">
    <property type="taxonomic scope" value="Bacteria"/>
</dbReference>
<dbReference type="GO" id="GO:0020037">
    <property type="term" value="F:heme binding"/>
    <property type="evidence" value="ECO:0007669"/>
    <property type="project" value="InterPro"/>
</dbReference>
<dbReference type="AlphaFoldDB" id="A9IUK2"/>
<dbReference type="InterPro" id="IPR051811">
    <property type="entry name" value="Cytochrome_c550/c551-like"/>
</dbReference>
<dbReference type="Pfam" id="PF00034">
    <property type="entry name" value="Cytochrom_C"/>
    <property type="match status" value="1"/>
</dbReference>
<reference evidence="9 10" key="1">
    <citation type="journal article" date="2008" name="BMC Genomics">
        <title>The missing link: Bordetella petrii is endowed with both the metabolic versatility of environmental bacteria and virulence traits of pathogenic Bordetellae.</title>
        <authorList>
            <person name="Gross R."/>
            <person name="Guzman C.A."/>
            <person name="Sebaihia M."/>
            <person name="Martins Dos Santos V.A."/>
            <person name="Pieper D.H."/>
            <person name="Koebnik R."/>
            <person name="Lechner M."/>
            <person name="Bartels D."/>
            <person name="Buhrmester J."/>
            <person name="Choudhuri J.V."/>
            <person name="Ebensen T."/>
            <person name="Gaigalat L."/>
            <person name="Herrmann S."/>
            <person name="Khachane A.N."/>
            <person name="Larisch C."/>
            <person name="Link S."/>
            <person name="Linke B."/>
            <person name="Meyer F."/>
            <person name="Mormann S."/>
            <person name="Nakunst D."/>
            <person name="Rueckert C."/>
            <person name="Schneiker-Bekel S."/>
            <person name="Schulze K."/>
            <person name="Vorhoelter F.J."/>
            <person name="Yevsa T."/>
            <person name="Engle J.T."/>
            <person name="Goldman W.E."/>
            <person name="Puehler A."/>
            <person name="Goebel U.B."/>
            <person name="Goesmann A."/>
            <person name="Bloecker H."/>
            <person name="Kaiser O."/>
            <person name="Martinez-Arias R."/>
        </authorList>
    </citation>
    <scope>NUCLEOTIDE SEQUENCE [LARGE SCALE GENOMIC DNA]</scope>
    <source>
        <strain evidence="10">ATCC BAA-461 / DSM 12804 / CCUG 43448 / CIP 107267 / Se-1111R</strain>
    </source>
</reference>
<evidence type="ECO:0000256" key="7">
    <source>
        <dbReference type="SAM" id="MobiDB-lite"/>
    </source>
</evidence>
<dbReference type="InterPro" id="IPR009056">
    <property type="entry name" value="Cyt_c-like_dom"/>
</dbReference>
<feature type="compositionally biased region" description="Low complexity" evidence="7">
    <location>
        <begin position="180"/>
        <end position="200"/>
    </location>
</feature>
<accession>A9IUK2</accession>
<evidence type="ECO:0000256" key="5">
    <source>
        <dbReference type="ARBA" id="ARBA00023004"/>
    </source>
</evidence>
<dbReference type="GO" id="GO:0009055">
    <property type="term" value="F:electron transfer activity"/>
    <property type="evidence" value="ECO:0007669"/>
    <property type="project" value="InterPro"/>
</dbReference>
<dbReference type="InterPro" id="IPR036909">
    <property type="entry name" value="Cyt_c-like_dom_sf"/>
</dbReference>
<keyword evidence="5 6" id="KW-0408">Iron</keyword>
<dbReference type="Gene3D" id="1.10.760.10">
    <property type="entry name" value="Cytochrome c-like domain"/>
    <property type="match status" value="2"/>
</dbReference>
<evidence type="ECO:0000256" key="1">
    <source>
        <dbReference type="ARBA" id="ARBA00022448"/>
    </source>
</evidence>
<dbReference type="PROSITE" id="PS51007">
    <property type="entry name" value="CYTC"/>
    <property type="match status" value="2"/>
</dbReference>
<sequence>MKPWMRTAGITLATAAAAALAGALALVYSGWYDSSATHPHTAPMNSVMDVALQRSISVRAARVSVPPLDDPQQAIDGFRLFRAHCVQCHGAPGVPPEPFAMGLMPPPASLVDTARHWPAAEVYWVVRQGIKMTGMPAWQYRISDEDIWNVVAFMRVLPTLSPADYQVWDSRYVRPEASSEPAPAVASAPAPAAASPAAEPRLGDAQAGRQALQQYLCVTCHAIPGVVGANYHVGPPLGGVAQQRYIAGILPNTPANMVRWLRDPPAIDPATAMPNLGISEQDARDIAAFLYTLDEPE</sequence>
<dbReference type="KEGG" id="bpt:Bpet3212"/>
<keyword evidence="3 6" id="KW-0479">Metal-binding</keyword>